<dbReference type="Proteomes" id="UP000002630">
    <property type="component" value="Unassembled WGS sequence"/>
</dbReference>
<evidence type="ECO:0000256" key="2">
    <source>
        <dbReference type="SAM" id="Phobius"/>
    </source>
</evidence>
<feature type="transmembrane region" description="Helical" evidence="2">
    <location>
        <begin position="99"/>
        <end position="119"/>
    </location>
</feature>
<keyword evidence="4" id="KW-1185">Reference proteome</keyword>
<evidence type="ECO:0000313" key="4">
    <source>
        <dbReference type="Proteomes" id="UP000002630"/>
    </source>
</evidence>
<keyword evidence="2" id="KW-0472">Membrane</keyword>
<evidence type="ECO:0000256" key="1">
    <source>
        <dbReference type="SAM" id="MobiDB-lite"/>
    </source>
</evidence>
<dbReference type="InParanoid" id="D8LGG2"/>
<name>D8LGG2_ECTSI</name>
<evidence type="ECO:0000313" key="3">
    <source>
        <dbReference type="EMBL" id="CBN75737.1"/>
    </source>
</evidence>
<keyword evidence="2" id="KW-1133">Transmembrane helix</keyword>
<organism evidence="3 4">
    <name type="scientific">Ectocarpus siliculosus</name>
    <name type="common">Brown alga</name>
    <name type="synonym">Conferva siliculosa</name>
    <dbReference type="NCBI Taxonomy" id="2880"/>
    <lineage>
        <taxon>Eukaryota</taxon>
        <taxon>Sar</taxon>
        <taxon>Stramenopiles</taxon>
        <taxon>Ochrophyta</taxon>
        <taxon>PX clade</taxon>
        <taxon>Phaeophyceae</taxon>
        <taxon>Ectocarpales</taxon>
        <taxon>Ectocarpaceae</taxon>
        <taxon>Ectocarpus</taxon>
    </lineage>
</organism>
<feature type="compositionally biased region" description="Basic and acidic residues" evidence="1">
    <location>
        <begin position="65"/>
        <end position="92"/>
    </location>
</feature>
<reference evidence="3 4" key="1">
    <citation type="journal article" date="2010" name="Nature">
        <title>The Ectocarpus genome and the independent evolution of multicellularity in brown algae.</title>
        <authorList>
            <person name="Cock J.M."/>
            <person name="Sterck L."/>
            <person name="Rouze P."/>
            <person name="Scornet D."/>
            <person name="Allen A.E."/>
            <person name="Amoutzias G."/>
            <person name="Anthouard V."/>
            <person name="Artiguenave F."/>
            <person name="Aury J.M."/>
            <person name="Badger J.H."/>
            <person name="Beszteri B."/>
            <person name="Billiau K."/>
            <person name="Bonnet E."/>
            <person name="Bothwell J.H."/>
            <person name="Bowler C."/>
            <person name="Boyen C."/>
            <person name="Brownlee C."/>
            <person name="Carrano C.J."/>
            <person name="Charrier B."/>
            <person name="Cho G.Y."/>
            <person name="Coelho S.M."/>
            <person name="Collen J."/>
            <person name="Corre E."/>
            <person name="Da Silva C."/>
            <person name="Delage L."/>
            <person name="Delaroque N."/>
            <person name="Dittami S.M."/>
            <person name="Doulbeau S."/>
            <person name="Elias M."/>
            <person name="Farnham G."/>
            <person name="Gachon C.M."/>
            <person name="Gschloessl B."/>
            <person name="Heesch S."/>
            <person name="Jabbari K."/>
            <person name="Jubin C."/>
            <person name="Kawai H."/>
            <person name="Kimura K."/>
            <person name="Kloareg B."/>
            <person name="Kupper F.C."/>
            <person name="Lang D."/>
            <person name="Le Bail A."/>
            <person name="Leblanc C."/>
            <person name="Lerouge P."/>
            <person name="Lohr M."/>
            <person name="Lopez P.J."/>
            <person name="Martens C."/>
            <person name="Maumus F."/>
            <person name="Michel G."/>
            <person name="Miranda-Saavedra D."/>
            <person name="Morales J."/>
            <person name="Moreau H."/>
            <person name="Motomura T."/>
            <person name="Nagasato C."/>
            <person name="Napoli C.A."/>
            <person name="Nelson D.R."/>
            <person name="Nyvall-Collen P."/>
            <person name="Peters A.F."/>
            <person name="Pommier C."/>
            <person name="Potin P."/>
            <person name="Poulain J."/>
            <person name="Quesneville H."/>
            <person name="Read B."/>
            <person name="Rensing S.A."/>
            <person name="Ritter A."/>
            <person name="Rousvoal S."/>
            <person name="Samanta M."/>
            <person name="Samson G."/>
            <person name="Schroeder D.C."/>
            <person name="Segurens B."/>
            <person name="Strittmatter M."/>
            <person name="Tonon T."/>
            <person name="Tregear J.W."/>
            <person name="Valentin K."/>
            <person name="von Dassow P."/>
            <person name="Yamagishi T."/>
            <person name="Van de Peer Y."/>
            <person name="Wincker P."/>
        </authorList>
    </citation>
    <scope>NUCLEOTIDE SEQUENCE [LARGE SCALE GENOMIC DNA]</scope>
    <source>
        <strain evidence="4">Ec32 / CCAP1310/4</strain>
    </source>
</reference>
<keyword evidence="2" id="KW-0812">Transmembrane</keyword>
<proteinExistence type="predicted"/>
<sequence>MDAGDLEGSSTDLQEAAKLAPGDKPVRLALKSLRIKQKEVEAARRSLWGGVFKRGAAKTTAPGRRQVEEAAARARGERLQDPGRGGGGDRRGGVGGDRLLYASIAVGLVAFAVAGFAAAKYA</sequence>
<dbReference type="AlphaFoldDB" id="D8LGG2"/>
<protein>
    <submittedName>
        <fullName evidence="3">Uncharacterized protein</fullName>
    </submittedName>
</protein>
<gene>
    <name evidence="3" type="ORF">Esi_0167_0055</name>
</gene>
<dbReference type="EMBL" id="FN649760">
    <property type="protein sequence ID" value="CBN75737.1"/>
    <property type="molecule type" value="Genomic_DNA"/>
</dbReference>
<accession>D8LGG2</accession>
<feature type="region of interest" description="Disordered" evidence="1">
    <location>
        <begin position="58"/>
        <end position="93"/>
    </location>
</feature>